<accession>A0A1Z5IE81</accession>
<keyword evidence="2" id="KW-1185">Reference proteome</keyword>
<protein>
    <submittedName>
        <fullName evidence="1">Uncharacterized protein</fullName>
    </submittedName>
</protein>
<evidence type="ECO:0000313" key="1">
    <source>
        <dbReference type="EMBL" id="GAX00057.1"/>
    </source>
</evidence>
<evidence type="ECO:0000313" key="2">
    <source>
        <dbReference type="Proteomes" id="UP000198374"/>
    </source>
</evidence>
<organism evidence="1 2">
    <name type="scientific">Secundilactobacillus mixtipabuli</name>
    <dbReference type="NCBI Taxonomy" id="1435342"/>
    <lineage>
        <taxon>Bacteria</taxon>
        <taxon>Bacillati</taxon>
        <taxon>Bacillota</taxon>
        <taxon>Bacilli</taxon>
        <taxon>Lactobacillales</taxon>
        <taxon>Lactobacillaceae</taxon>
        <taxon>Secundilactobacillus</taxon>
    </lineage>
</organism>
<gene>
    <name evidence="1" type="ORF">IWT30_02037</name>
</gene>
<dbReference type="Proteomes" id="UP000198374">
    <property type="component" value="Unassembled WGS sequence"/>
</dbReference>
<proteinExistence type="predicted"/>
<name>A0A1Z5IE81_9LACO</name>
<dbReference type="AlphaFoldDB" id="A0A1Z5IE81"/>
<sequence length="83" mass="9199">MEVTFDESFAGMLKYEAKLLTIGLQLDAQFGDLYRFSGAKNSFWQLKASHNTDGQTAGELRTSVMKQIEQLKSAIAAGEPLRV</sequence>
<reference evidence="1 2" key="1">
    <citation type="submission" date="2015-11" db="EMBL/GenBank/DDBJ databases">
        <title>Draft genome sequences of new species of the genus Lactobacillus isolated from orchardgrass silage.</title>
        <authorList>
            <person name="Tohno M."/>
            <person name="Tanizawa Y."/>
            <person name="Arita M."/>
        </authorList>
    </citation>
    <scope>NUCLEOTIDE SEQUENCE [LARGE SCALE GENOMIC DNA]</scope>
    <source>
        <strain evidence="1 2">IWT30</strain>
    </source>
</reference>
<comment type="caution">
    <text evidence="1">The sequence shown here is derived from an EMBL/GenBank/DDBJ whole genome shotgun (WGS) entry which is preliminary data.</text>
</comment>
<dbReference type="OrthoDB" id="1654031at2"/>
<dbReference type="RefSeq" id="WP_089109833.1">
    <property type="nucleotide sequence ID" value="NZ_BCMF01000010.1"/>
</dbReference>
<dbReference type="EMBL" id="BCMF01000010">
    <property type="protein sequence ID" value="GAX00057.1"/>
    <property type="molecule type" value="Genomic_DNA"/>
</dbReference>